<sequence length="174" mass="19482">SHGGVFSFTGTWDADYIIPTKILDINTTSTGWLEGAATGFNVNLTGKVNSLNGHLQLEMSECKMELDRLDYYSNGTGFMPDILNVMRGPVEKIIKFQIRKLVCTAVKAQLIPVNLVLRTLPLHLPLFGFHVNYALDQPAYTDNYCDLTGSFKVTYRDQVIEVYVVGKSELNELE</sequence>
<evidence type="ECO:0000313" key="1">
    <source>
        <dbReference type="EMBL" id="VDN29845.1"/>
    </source>
</evidence>
<dbReference type="InterPro" id="IPR017943">
    <property type="entry name" value="Bactericidal_perm-incr_a/b_dom"/>
</dbReference>
<organism evidence="1 2">
    <name type="scientific">Cylicostephanus goldi</name>
    <name type="common">Nematode worm</name>
    <dbReference type="NCBI Taxonomy" id="71465"/>
    <lineage>
        <taxon>Eukaryota</taxon>
        <taxon>Metazoa</taxon>
        <taxon>Ecdysozoa</taxon>
        <taxon>Nematoda</taxon>
        <taxon>Chromadorea</taxon>
        <taxon>Rhabditida</taxon>
        <taxon>Rhabditina</taxon>
        <taxon>Rhabditomorpha</taxon>
        <taxon>Strongyloidea</taxon>
        <taxon>Strongylidae</taxon>
        <taxon>Cylicostephanus</taxon>
    </lineage>
</organism>
<dbReference type="OrthoDB" id="10255543at2759"/>
<protein>
    <recommendedName>
        <fullName evidence="3">Lipid-binding serum glycoprotein N-terminal domain-containing protein</fullName>
    </recommendedName>
</protein>
<accession>A0A3P7MJT0</accession>
<keyword evidence="2" id="KW-1185">Reference proteome</keyword>
<dbReference type="Proteomes" id="UP000271889">
    <property type="component" value="Unassembled WGS sequence"/>
</dbReference>
<dbReference type="Gene3D" id="3.15.10.10">
    <property type="entry name" value="Bactericidal permeability-increasing protein, domain 1"/>
    <property type="match status" value="1"/>
</dbReference>
<proteinExistence type="predicted"/>
<dbReference type="GO" id="GO:0008289">
    <property type="term" value="F:lipid binding"/>
    <property type="evidence" value="ECO:0007669"/>
    <property type="project" value="InterPro"/>
</dbReference>
<name>A0A3P7MJT0_CYLGO</name>
<evidence type="ECO:0000313" key="2">
    <source>
        <dbReference type="Proteomes" id="UP000271889"/>
    </source>
</evidence>
<dbReference type="SUPFAM" id="SSF55394">
    <property type="entry name" value="Bactericidal permeability-increasing protein, BPI"/>
    <property type="match status" value="1"/>
</dbReference>
<feature type="non-terminal residue" evidence="1">
    <location>
        <position position="1"/>
    </location>
</feature>
<reference evidence="1 2" key="1">
    <citation type="submission" date="2018-11" db="EMBL/GenBank/DDBJ databases">
        <authorList>
            <consortium name="Pathogen Informatics"/>
        </authorList>
    </citation>
    <scope>NUCLEOTIDE SEQUENCE [LARGE SCALE GENOMIC DNA]</scope>
</reference>
<dbReference type="AlphaFoldDB" id="A0A3P7MJT0"/>
<dbReference type="EMBL" id="UYRV01116068">
    <property type="protein sequence ID" value="VDN29845.1"/>
    <property type="molecule type" value="Genomic_DNA"/>
</dbReference>
<evidence type="ECO:0008006" key="3">
    <source>
        <dbReference type="Google" id="ProtNLM"/>
    </source>
</evidence>
<dbReference type="Gene3D" id="3.15.20.10">
    <property type="entry name" value="Bactericidal permeability-increasing protein, domain 2"/>
    <property type="match status" value="1"/>
</dbReference>
<gene>
    <name evidence="1" type="ORF">CGOC_LOCUS11378</name>
</gene>